<evidence type="ECO:0000313" key="6">
    <source>
        <dbReference type="Proteomes" id="UP000037397"/>
    </source>
</evidence>
<dbReference type="InterPro" id="IPR020845">
    <property type="entry name" value="AMP-binding_CS"/>
</dbReference>
<feature type="domain" description="AMP-binding enzyme C-terminal" evidence="4">
    <location>
        <begin position="406"/>
        <end position="481"/>
    </location>
</feature>
<dbReference type="AlphaFoldDB" id="A0A0L6CM88"/>
<dbReference type="PANTHER" id="PTHR43767:SF12">
    <property type="entry name" value="AMP-DEPENDENT SYNTHETASE AND LIGASE"/>
    <property type="match status" value="1"/>
</dbReference>
<dbReference type="CDD" id="cd05936">
    <property type="entry name" value="FC-FACS_FadD_like"/>
    <property type="match status" value="1"/>
</dbReference>
<dbReference type="SUPFAM" id="SSF56801">
    <property type="entry name" value="Acetyl-CoA synthetase-like"/>
    <property type="match status" value="1"/>
</dbReference>
<organism evidence="5 6">
    <name type="scientific">Luteipulveratus halotolerans</name>
    <dbReference type="NCBI Taxonomy" id="1631356"/>
    <lineage>
        <taxon>Bacteria</taxon>
        <taxon>Bacillati</taxon>
        <taxon>Actinomycetota</taxon>
        <taxon>Actinomycetes</taxon>
        <taxon>Micrococcales</taxon>
        <taxon>Dermacoccaceae</taxon>
        <taxon>Luteipulveratus</taxon>
    </lineage>
</organism>
<dbReference type="PROSITE" id="PS00455">
    <property type="entry name" value="AMP_BINDING"/>
    <property type="match status" value="1"/>
</dbReference>
<dbReference type="InterPro" id="IPR050237">
    <property type="entry name" value="ATP-dep_AMP-bd_enzyme"/>
</dbReference>
<dbReference type="OrthoDB" id="9803968at2"/>
<dbReference type="InterPro" id="IPR000873">
    <property type="entry name" value="AMP-dep_synth/lig_dom"/>
</dbReference>
<dbReference type="InterPro" id="IPR042099">
    <property type="entry name" value="ANL_N_sf"/>
</dbReference>
<evidence type="ECO:0000259" key="3">
    <source>
        <dbReference type="Pfam" id="PF00501"/>
    </source>
</evidence>
<sequence length="495" mass="53494">MTNLATNLARTVERHPDRVALRLDDTTLTYAELDDASARVAAYLSAQGVEAGGRVAISLPNVPAFAVVYYGILRLGAVALPMNPLFKPREVEYYLQDAEASVMFGLPGDAQTGAATVGTPFVTADELPGLLAQQQPLAGIAERADDDTAVILYTSGTTGRPKGAELTHGSLNTNQDVTARTLIKLTADDVLMGCLPLFHVFGMTCSLNTAVAHGATLTLIARFEPAKVLQIMERDRVTIFLGVPTMFGAMLAAGADVEVDLSSLRTAISGGSSMPVELMRKFEERFDCTILEGYGLSETSPVASFNHPDTVRKPGSIGTPVEGVEMRLVGEDGSEVAPGEIGEVAIRGHLLMKGYWKRPDATAEAIKDGWFHSGDLARRDEDGYYFIVDRSKDMIIRGGYNVYPREVEEVLYEHPDVVEAAVVGVPHEHYGEEVKAFVVLAPETSATPDELRAFTQERVAAYKYPRTVEVIDALPKGASGKILKRELRERPANPA</sequence>
<evidence type="ECO:0000256" key="2">
    <source>
        <dbReference type="ARBA" id="ARBA00022598"/>
    </source>
</evidence>
<dbReference type="Pfam" id="PF13193">
    <property type="entry name" value="AMP-binding_C"/>
    <property type="match status" value="1"/>
</dbReference>
<keyword evidence="6" id="KW-1185">Reference proteome</keyword>
<evidence type="ECO:0000256" key="1">
    <source>
        <dbReference type="ARBA" id="ARBA00006432"/>
    </source>
</evidence>
<reference evidence="6" key="1">
    <citation type="submission" date="2015-03" db="EMBL/GenBank/DDBJ databases">
        <title>Luteipulveratus halotolerans sp. nov., a novel actinobacterium (Dermacoccaceae) from Sarawak, Malaysia.</title>
        <authorList>
            <person name="Juboi H."/>
            <person name="Basik A."/>
            <person name="Shamsul S.S."/>
            <person name="Arnold P."/>
            <person name="Schmitt E.K."/>
            <person name="Sanglier J.-J."/>
            <person name="Yeo T."/>
        </authorList>
    </citation>
    <scope>NUCLEOTIDE SEQUENCE [LARGE SCALE GENOMIC DNA]</scope>
    <source>
        <strain evidence="6">C296001</strain>
    </source>
</reference>
<feature type="domain" description="AMP-dependent synthetase/ligase" evidence="3">
    <location>
        <begin position="9"/>
        <end position="356"/>
    </location>
</feature>
<evidence type="ECO:0000259" key="4">
    <source>
        <dbReference type="Pfam" id="PF13193"/>
    </source>
</evidence>
<comment type="caution">
    <text evidence="5">The sequence shown here is derived from an EMBL/GenBank/DDBJ whole genome shotgun (WGS) entry which is preliminary data.</text>
</comment>
<evidence type="ECO:0000313" key="5">
    <source>
        <dbReference type="EMBL" id="KNX38911.1"/>
    </source>
</evidence>
<dbReference type="FunFam" id="3.30.300.30:FF:000008">
    <property type="entry name" value="2,3-dihydroxybenzoate-AMP ligase"/>
    <property type="match status" value="1"/>
</dbReference>
<dbReference type="InterPro" id="IPR045851">
    <property type="entry name" value="AMP-bd_C_sf"/>
</dbReference>
<dbReference type="RefSeq" id="WP_050671440.1">
    <property type="nucleotide sequence ID" value="NZ_LAIR01000002.1"/>
</dbReference>
<dbReference type="GO" id="GO:0016877">
    <property type="term" value="F:ligase activity, forming carbon-sulfur bonds"/>
    <property type="evidence" value="ECO:0007669"/>
    <property type="project" value="UniProtKB-ARBA"/>
</dbReference>
<keyword evidence="2" id="KW-0436">Ligase</keyword>
<dbReference type="EMBL" id="LAIR01000002">
    <property type="protein sequence ID" value="KNX38911.1"/>
    <property type="molecule type" value="Genomic_DNA"/>
</dbReference>
<dbReference type="Gene3D" id="3.40.50.12780">
    <property type="entry name" value="N-terminal domain of ligase-like"/>
    <property type="match status" value="1"/>
</dbReference>
<dbReference type="PANTHER" id="PTHR43767">
    <property type="entry name" value="LONG-CHAIN-FATTY-ACID--COA LIGASE"/>
    <property type="match status" value="1"/>
</dbReference>
<dbReference type="PATRIC" id="fig|1631356.3.peg.4038"/>
<proteinExistence type="inferred from homology"/>
<name>A0A0L6CM88_9MICO</name>
<gene>
    <name evidence="5" type="ORF">VV01_20100</name>
</gene>
<dbReference type="Gene3D" id="3.30.300.30">
    <property type="match status" value="1"/>
</dbReference>
<accession>A0A0L6CM88</accession>
<dbReference type="InterPro" id="IPR025110">
    <property type="entry name" value="AMP-bd_C"/>
</dbReference>
<evidence type="ECO:0008006" key="7">
    <source>
        <dbReference type="Google" id="ProtNLM"/>
    </source>
</evidence>
<dbReference type="STRING" id="1631356.VV01_20100"/>
<protein>
    <recommendedName>
        <fullName evidence="7">AMP-dependent synthetase</fullName>
    </recommendedName>
</protein>
<dbReference type="Pfam" id="PF00501">
    <property type="entry name" value="AMP-binding"/>
    <property type="match status" value="1"/>
</dbReference>
<comment type="similarity">
    <text evidence="1">Belongs to the ATP-dependent AMP-binding enzyme family.</text>
</comment>
<dbReference type="Proteomes" id="UP000037397">
    <property type="component" value="Unassembled WGS sequence"/>
</dbReference>